<feature type="chain" id="PRO_5047436209" evidence="2">
    <location>
        <begin position="25"/>
        <end position="371"/>
    </location>
</feature>
<sequence length="371" mass="41157">MAASARRLSVLFVVLVLAHSQVQARESKFFSKVTHSTNVAPGDDVREKKPSRIEIPVAAPEYSLAPGPAPAYVEKEYGYGLYGHDSDMLPPARETYTPVTTTTTTTDVNEKKTTATPATATTDKEDNFEDQFVREELSGESFQTGYTNNNNNNNGYANTRETNGYANNYNTNAFTSTYSTTGQSENYNANGYPGSSNSNGYGTEKQGMSDTRYLENGKYYYDGKSENSYLNGHKPEKAATGNYANYDENSANSRETNGYANNYNTNAFTSTYSTTGQSENHNTNGYPGSSNSKGYGTEKQGMSDTRYLENGKYYYNGKSENGYLNGYEPEKAATGSYANYDNNSLNSNEFDTMEEYYKKQGYQESQEVYEP</sequence>
<feature type="region of interest" description="Disordered" evidence="1">
    <location>
        <begin position="141"/>
        <end position="164"/>
    </location>
</feature>
<feature type="region of interest" description="Disordered" evidence="1">
    <location>
        <begin position="273"/>
        <end position="301"/>
    </location>
</feature>
<dbReference type="PANTHER" id="PTHR35274">
    <property type="entry name" value="E6-LIKE PROTEIN"/>
    <property type="match status" value="1"/>
</dbReference>
<organism evidence="3 4">
    <name type="scientific">Rhodamnia argentea</name>
    <dbReference type="NCBI Taxonomy" id="178133"/>
    <lineage>
        <taxon>Eukaryota</taxon>
        <taxon>Viridiplantae</taxon>
        <taxon>Streptophyta</taxon>
        <taxon>Embryophyta</taxon>
        <taxon>Tracheophyta</taxon>
        <taxon>Spermatophyta</taxon>
        <taxon>Magnoliopsida</taxon>
        <taxon>eudicotyledons</taxon>
        <taxon>Gunneridae</taxon>
        <taxon>Pentapetalae</taxon>
        <taxon>rosids</taxon>
        <taxon>malvids</taxon>
        <taxon>Myrtales</taxon>
        <taxon>Myrtaceae</taxon>
        <taxon>Myrtoideae</taxon>
        <taxon>Myrteae</taxon>
        <taxon>Australasian group</taxon>
        <taxon>Rhodamnia</taxon>
    </lineage>
</organism>
<feature type="signal peptide" evidence="2">
    <location>
        <begin position="1"/>
        <end position="24"/>
    </location>
</feature>
<reference evidence="4" key="1">
    <citation type="submission" date="2025-08" db="UniProtKB">
        <authorList>
            <consortium name="RefSeq"/>
        </authorList>
    </citation>
    <scope>IDENTIFICATION</scope>
    <source>
        <tissue evidence="4">Leaf</tissue>
    </source>
</reference>
<evidence type="ECO:0000313" key="4">
    <source>
        <dbReference type="RefSeq" id="XP_048127039.1"/>
    </source>
</evidence>
<dbReference type="InterPro" id="IPR040290">
    <property type="entry name" value="Prot_E6-like"/>
</dbReference>
<evidence type="ECO:0000313" key="3">
    <source>
        <dbReference type="Proteomes" id="UP000827889"/>
    </source>
</evidence>
<proteinExistence type="predicted"/>
<feature type="compositionally biased region" description="Polar residues" evidence="1">
    <location>
        <begin position="277"/>
        <end position="294"/>
    </location>
</feature>
<dbReference type="GeneID" id="115729856"/>
<name>A0ABM3GRR1_9MYRT</name>
<keyword evidence="2" id="KW-0732">Signal</keyword>
<gene>
    <name evidence="4" type="primary">LOC115729856</name>
</gene>
<protein>
    <submittedName>
        <fullName evidence="4">Protein E6</fullName>
    </submittedName>
</protein>
<evidence type="ECO:0000256" key="2">
    <source>
        <dbReference type="SAM" id="SignalP"/>
    </source>
</evidence>
<accession>A0ABM3GRR1</accession>
<dbReference type="PANTHER" id="PTHR35274:SF5">
    <property type="entry name" value="PROTEIN E6-LIKE"/>
    <property type="match status" value="1"/>
</dbReference>
<dbReference type="Proteomes" id="UP000827889">
    <property type="component" value="Chromosome 10"/>
</dbReference>
<dbReference type="RefSeq" id="XP_048127039.1">
    <property type="nucleotide sequence ID" value="XM_048271082.1"/>
</dbReference>
<keyword evidence="3" id="KW-1185">Reference proteome</keyword>
<evidence type="ECO:0000256" key="1">
    <source>
        <dbReference type="SAM" id="MobiDB-lite"/>
    </source>
</evidence>